<dbReference type="GO" id="GO:0045053">
    <property type="term" value="P:protein retention in Golgi apparatus"/>
    <property type="evidence" value="ECO:0007669"/>
    <property type="project" value="TreeGrafter"/>
</dbReference>
<feature type="region of interest" description="Disordered" evidence="4">
    <location>
        <begin position="1191"/>
        <end position="1212"/>
    </location>
</feature>
<dbReference type="GO" id="GO:0006623">
    <property type="term" value="P:protein targeting to vacuole"/>
    <property type="evidence" value="ECO:0007669"/>
    <property type="project" value="TreeGrafter"/>
</dbReference>
<evidence type="ECO:0000259" key="5">
    <source>
        <dbReference type="Pfam" id="PF12624"/>
    </source>
</evidence>
<evidence type="ECO:0000256" key="4">
    <source>
        <dbReference type="SAM" id="MobiDB-lite"/>
    </source>
</evidence>
<feature type="region of interest" description="Disordered" evidence="4">
    <location>
        <begin position="3237"/>
        <end position="3280"/>
    </location>
</feature>
<evidence type="ECO:0000256" key="1">
    <source>
        <dbReference type="ARBA" id="ARBA00006545"/>
    </source>
</evidence>
<dbReference type="InterPro" id="IPR026847">
    <property type="entry name" value="VPS13"/>
</dbReference>
<comment type="similarity">
    <text evidence="1">Belongs to the VPS13 family.</text>
</comment>
<dbReference type="EMBL" id="BLLK01000047">
    <property type="protein sequence ID" value="GFH54163.1"/>
    <property type="molecule type" value="Genomic_DNA"/>
</dbReference>
<feature type="compositionally biased region" description="Polar residues" evidence="4">
    <location>
        <begin position="3244"/>
        <end position="3255"/>
    </location>
</feature>
<reference evidence="6 7" key="1">
    <citation type="journal article" date="2021" name="Sci. Rep.">
        <title>The genome of the diatom Chaetoceros tenuissimus carries an ancient integrated fragment of an extant virus.</title>
        <authorList>
            <person name="Hongo Y."/>
            <person name="Kimura K."/>
            <person name="Takaki Y."/>
            <person name="Yoshida Y."/>
            <person name="Baba S."/>
            <person name="Kobayashi G."/>
            <person name="Nagasaki K."/>
            <person name="Hano T."/>
            <person name="Tomaru Y."/>
        </authorList>
    </citation>
    <scope>NUCLEOTIDE SEQUENCE [LARGE SCALE GENOMIC DNA]</scope>
    <source>
        <strain evidence="6 7">NIES-3715</strain>
    </source>
</reference>
<dbReference type="InterPro" id="IPR026854">
    <property type="entry name" value="VPS13_N"/>
</dbReference>
<protein>
    <recommendedName>
        <fullName evidence="5">Chorein N-terminal domain-containing protein</fullName>
    </recommendedName>
</protein>
<dbReference type="Pfam" id="PF12624">
    <property type="entry name" value="VPS13_N"/>
    <property type="match status" value="1"/>
</dbReference>
<keyword evidence="2" id="KW-0813">Transport</keyword>
<feature type="region of interest" description="Disordered" evidence="4">
    <location>
        <begin position="3071"/>
        <end position="3093"/>
    </location>
</feature>
<keyword evidence="7" id="KW-1185">Reference proteome</keyword>
<evidence type="ECO:0000313" key="6">
    <source>
        <dbReference type="EMBL" id="GFH54163.1"/>
    </source>
</evidence>
<evidence type="ECO:0000256" key="2">
    <source>
        <dbReference type="ARBA" id="ARBA00022448"/>
    </source>
</evidence>
<feature type="compositionally biased region" description="Low complexity" evidence="4">
    <location>
        <begin position="3266"/>
        <end position="3279"/>
    </location>
</feature>
<dbReference type="SUPFAM" id="SSF50156">
    <property type="entry name" value="PDZ domain-like"/>
    <property type="match status" value="1"/>
</dbReference>
<evidence type="ECO:0000313" key="7">
    <source>
        <dbReference type="Proteomes" id="UP001054902"/>
    </source>
</evidence>
<feature type="domain" description="Chorein N-terminal" evidence="5">
    <location>
        <begin position="1"/>
        <end position="884"/>
    </location>
</feature>
<keyword evidence="3" id="KW-0175">Coiled coil</keyword>
<dbReference type="PANTHER" id="PTHR16166">
    <property type="entry name" value="VACUOLAR PROTEIN SORTING-ASSOCIATED PROTEIN VPS13"/>
    <property type="match status" value="1"/>
</dbReference>
<accession>A0AAD3CY20</accession>
<gene>
    <name evidence="6" type="ORF">CTEN210_10639</name>
</gene>
<feature type="compositionally biased region" description="Basic and acidic residues" evidence="4">
    <location>
        <begin position="4303"/>
        <end position="4315"/>
    </location>
</feature>
<sequence>MFERYLAEQLATRFSHIISNFDADKVKISVWNGEVVLHDLTLKEDAIQKVAKDRKLPVKISYGHIGTFELHIPWNILRSPKLGRKQAPVGSCSVVLSDVNVIISPGRARNTDDSGANNPHEERVKKEKLVQNILDEALFRKNIQQMTASERDSSDGGKKSFVKNIVKTIISSLTVTVKNVHIRYEDPGDCLGFDIQSDSRRKVKHRPPFSIGIALEEFRLGSIKYGPEQDKDLFTIPSLENEEYSENEKMSNKHTGRGNDIYSVEHKLAAAKNLSVYWDSDLSSGDMIHIGVERILRRKRRSQSNKAGNDDEFGDSFIDQTFSEGSCDDMKQSDSESSEHEFRCHLFSSMLRDALFSEDYQRTFIIEPISPSLHCSIVSAINPESSNYLPPSRAVLKLTSLRLNINKTVLEDLAYLRKSFNLWQEMKTSLITKNLYEKITSSRPSDSPLQDPRAWWLYSFHAVKSLASIKEENEERDGDKKRGWIGVLQAIRQKKEYISLYTSVLNKSLPADERIKFNEKLCLFEDSLQPLEITAFRVDAVSLIVAQSTRDSDTVNEIGTVKSKGWWKWNNEQSTTDMQQSLFHDDDMMTISYRESIHDELCAALLLQGELGYESLITDSIDTIEDTGLLLLKENVRSGSSFEVSVICPKMILHVDDVVPFKTSSPSKFITPSLRRHKLCRQKRPIFHIQTAFVQKLCLYQNSDWTMSSTFASLEIIDLMEGNYNISNCPKLLTRKRKWITSFLVTENADTEQKVIIGDQSHEHGGSIYLKKYEEERGQKKMTSVTSISMKLSPMEIVYSPETIQAASKVFSTSKTDEFSHDYQRLKHIVSNWKSQQKDRLIQALTQRERKLLTNIDISAPVFLMHDKTTDGTLVVDLGRLSFRDCSDGCISKKNFDNSWKLKLQDIQVFCMPRPANVSPSKYRLHHPNEKCNLVEPFSLEFLINTKFEEDKLDGIISDIMVDATLPRLVFNFRSSAVRLVHRLSQYRRIRKLNISSNENLRKLDDEVSLSGTFSSAKIAQTTKKRSFINFSFSAPFVALKLVNDVDGRDCKLSNVSSVTDIAELTLQGIGGKMSKVISADRKSETKFLARVKSLHTVDSYQKAGPLFSHLISSYRPDLTDINLEKSDLAKLEYVQNDNGVEGGFGKCDKSISVKFHELFVEWNPETLASIHKALKLSSAEKDFFASLEQEGISTHQSPPRKYENRPSQQKNLNQTFSDDSVAFFDAYEEELDEEDVFLSDYSSEDEKKYHSPIHLNTRQTLNPTILSPVVMKAMRVINERNVNFRDELIHLIHSESADCESESPDDIQEQPTLFISFELSKLRVRFNKETRLRRLLVAEMSQTSVRFQSKPQGGAKTMATFGNFTLSDPSKSDGLTIYGEILGLKTDVDASESMLQIVHETFPRDESLLYNKNIRNNPSHKKSLRIDKKLRSIEWFDKKLTMHFSPMRFVIIQQLWLEIIDYFFEGIVGFEVWGKTKPEVLSAVDKHQEKIRNEILKSAGKHLDEEDVPGADASGVKFLRFDITMDSPVIILPVTYTSPQHLRFDLDTIRIANHFEGDLESLTDHARFVQWYNCCDIDFDGLRLSSWSGTQLNVKNDPKTSLNDSKQKHESRIPMKISLRWPTGPTAFLIIPKWNINVSIDSIRFVLQKNDFALFQHIVSYNIGEESRQMAEWRALQNLPANELKAYKENIMVHFGYDKKDGPPTTFNIKVNISSIIFHFSIDEHNHVADVAGSNMNWSLLKKKDRISRQVLTFDTITLSQTSSNEEWNGVRDLFFPLKRNDNRAVSRTPQLTYKSTSKLSGECCKFLQVDNACIFMTYPAWMYVKSFFQNLPEPDIMNRKEVLSAVQIADRWYRIRNSRDLNNEKDVDTHINCRKKNISTSSKRDYQFRLILNSPRIVLVDDSSLRSNALKAGQAVTLALNHLDYLSHTKSKSLSHEIFKKTIFLHQLEVYFGNTQDAISVSKQERRNSLLYPLCLGAGSTSHLENGTVMKSKSWIVSDVISVRTAYTDMLLAIDVFTKFLNDYNRTKPQTSQGNGISTSLSESQHEDAKSIAMACGGFDLLVIDDSGRHFAGAQELVQISLSGILFKKIKSPSSSNTFLEEMRLQLFNLELLDCLQPTNSPFRVVAAGNHYHNDTDSSECDIKQIQRWTKMNMKVFPDFMDWEGYKMQCGEWGFLVSDKMKERITIAAKSVMRAPYGGSNLIDVTHTKSLEKHYDYKFVMGATVLQWNPSMAIALQRFLGRLKKRVLERKSKSQSSLGNNVRKQSKLLSSLGTTRTAEVKLESFTVCLNKEHQQRRILQTIMYQTNITLEQDKFSRMNLRGSVGDFKAWDPDVSRDGKADTCDKNRLMIGILRQSSVQHQTIKMPQSEVRNRKEQLLTFKYYSNPHSKDHKNDDLPPWILEEVGVNSKTQAIDDCLSIRIASMQLNHIKERTGEIIDYLSNGLPGKGMGATSRAAKGFIKKRIKTRSFANVFVNSPKLLLPRYPADEIGIVVSLGDVCLRSWFEKTNLYTIQKICSSNLENLNSHTCVEPSLTMVNKTNLDEECNDKSWWRALSISILGLGWSISKDKDQSLSSEVENPVNFHLQIRKPATQDDAPTIIRCKLTYMELVLSYSEYMLLKQVLKENVTKKIDKSLWDNPDDSLQEQEEGVRYSKNARFVRYGASSRNQAEVEDDSVKKHGTSLDLNFCLDGVKLILHRDDKVPVRCEDIDYNIALFEVADIAVKMVANHDRSKTGTVTIKSFSLLDIGDVGRMKREEMERSLQVSEAYPQSIRRPSAFCVIARGYKSLDSKENDTAENPQLSISLDSNAASRTEELANLGYSSESIQMRSVRVTLNHMNINPLFRPLNEIVEFLTGSWPCHNAMLTNISMKSKKEQDEGLNEKINDEETEVEAKKNQTEIVKLLTGIHVTVVTNYPRVFLLPDETDPLSRALVLRGLTILNATIINDSNVYGINYSNTLSLQGQLHRLESYINPDPRNVLEGIPGVDKSDNRNSTEELGVALIEPVTASFTVLQNKRNNLPTIRNITLSIEPVSTTLSFQDIKLIEVVFSRWKSERDLVRSKISLGNTSSMESWRNPSDESELKLPSSNEVGSTISDTSIPLDADNLDSDFLVPSPSSNIRSTGTHCDCFPASTENIFCFSPGSIQKASVGTPTVLDDNLYQIYFTEQRLGLALEKREMSVFVKKVNDTNLHNIIHDGDEVVSVDNTKITGMPFQSVLNIVANSSRPLKVVFKTKSKDPDVNDQNSIHESSSTLKEKQSFEVPSISSNQTSQSESHSLPFTKQINAQNVERINFLSGVSNGLEFQKSACGSMAIVSSVDKDQYDASTCKYPKAYTPKPSSVVLAINDVQTHSIGYTDTVEKIESFCSDSEDDSLLESYSLTFLDPSSEDLGAIDKIDIVIAGIKLTLIDDINGRDMPLLRTSLRATRLKVERGLGLECNSIKVSPPSLFKIHQDHDTHFVCGDLSEVINRICAGSEISIDYYNARIAIWEPLLEPSFLSIEIESQKGNDGENFSRAGALSVALTDYKPPSESNEQQQPLLCFNLTDPAADILLTASQEWKMWRKIMKKNRSSHTLGESSGVLVERNDLNENPLEVGAAQNAAQAALIFARRRDLDSQKSGQAKPFVLRNRSGLVIKFAAEISQQRVKEQDDEFGRKYDLCHMKRAPVTSVSDGEEARFNLATIEGSTYKTLQSQSSNGQGNKVRSYDGQFPLLSVQFDTPEDVKVEILEHMSVVRIGETMRSLLIQRENKIGETSFASVLVVWSVTLEKNRRVITVSSAVRISSQRCGIPIQVGIRQKTDNVGNGNGRSNIRYVGTTDSSNFCFLPLWIELSFTAAEVLVRPEIEGKEFQWSNKSILQLERIQNDGSSFSDYGASVWEWIVSDFDTNVVCENPSETAYLSYEKIQESDKYFMENEDNVQKKILGMKSVDICTSLTLRNALPTDIQYELFTIDSRNNCENIIASSTNTSDRTDEKYMRSGFVKDFFACDLESMMLALRFRTETCNDFTGVVPINYHTENGHAKKLPLTNTSDPETTFQGIDLTTRRTVNVQSFPRLGSPTTIGVKILPRLKTLKRNGKSVHKVIGFEIILHSELWIKNLTNLPIAFGARSRELFDKRTRDGSLDSIHEASRQQAAQAALLELSMLFDLDARGSDSVGKSWSEEIFPLARQQCLFAIEELFEYVELKSGRVSRQWFAGLHPDNLKASISSYDNIQDLGWQWKDDSWSLDTSGGCKASQGGWESSNNLYGFQSSRQFNPNHSYRRRRWYRRKIRLPNETLNSNSFVFFHPLKRGVEQSQSKSSKTKDDKDENTSDENFKMFMKVGDGAWSSPAMIPALGASHGFLRIPASRWPTLSQDIDERIKDEAAITGNALSAGLKGISKVKFSRGSLSPGCYDISYSVRSIEGHYGEHSRILVLYPRFFVRNESKSLTFQIKQVGAPDSSALEMKPNFSKPFYWADTSLPELICVRPTNDTDTSVEYAWSGGFDLSILGLIPLRLNKKKSSSKQQMTSPYLVVRSSIEIRSGTGGTGIVLSLKEEKENGEDSLYRIENQCPFPLWFLQEGCKDQKKSDGDIVMPGKKTSYGLDEPHRAVGRGGKVLSQQQLLLLRIGLAPLTSIDGIETTKIISLFRVGANLRLKPAKLRSYFDEDVIVDLMNINIQCVVSSDGPTRVLTVYLMERDITASSVIKNSVRMHTGGPHEFAKSKNKNLTKVLQDAAKTTIFLLQSKRLPKYDSKVNYSQKITTERRQKETRVSGNDCQYSFRLSLNGFLFSLIDKVPSEVAVITLRKVNVMAEWNAQRSKETTFALSLDWLQIDNHCPNAPFPVALAPCLSRNDDRIDEQSKHLDTPFLSIGVICAPRHKSAITCLEGLTVSFQNISFGTDLAFVLRMQQYILGILSHLEKFESQDFSQLQDKGSWEFPEFNTFKQLRSTHKKSISKQIYFECITVMPFAIKLSIAPSVALTSAQAKLEGFEAGAIHAAVRKGDLLIGSKKLENGVVGVKIGSKNRTAMAVIRGIFKSILVDSLLRCDDVSLNFALFVDRNHLSTMNQLKTFIGQHYLSLLKSNMPALLGSLSAFGNPVGLIRGFGDGVSDFVSEPVKGFKRSVQELDVTYAVDGIARGTGSLARHTVGGIVDSASLLTETFSKNMAVLTLDRKYAQRRDRFKTMPGTNITFVDGIESGMGKLIRGVAEGVVGVVRAPMRGAEKRGVEGFAKGVGKGLLGLVVKPVIGISDAATDVMAGVKGSLDGVGNKTNSSSGPSLIRPRRAFYGQDRRLKPYTFVDAISAAIMLKTKLGGENYLSHCDMGGRVVILSVRRLLLIGDDGDPQLLLKLKNIKRIDLRQVPNGESGVEWGVLIFFKSARGNGNEVEVITSSDRDIAKDLCMNIQHGISQLER</sequence>
<proteinExistence type="inferred from homology"/>
<evidence type="ECO:0000256" key="3">
    <source>
        <dbReference type="SAM" id="Coils"/>
    </source>
</evidence>
<organism evidence="6 7">
    <name type="scientific">Chaetoceros tenuissimus</name>
    <dbReference type="NCBI Taxonomy" id="426638"/>
    <lineage>
        <taxon>Eukaryota</taxon>
        <taxon>Sar</taxon>
        <taxon>Stramenopiles</taxon>
        <taxon>Ochrophyta</taxon>
        <taxon>Bacillariophyta</taxon>
        <taxon>Coscinodiscophyceae</taxon>
        <taxon>Chaetocerotophycidae</taxon>
        <taxon>Chaetocerotales</taxon>
        <taxon>Chaetocerotaceae</taxon>
        <taxon>Chaetoceros</taxon>
    </lineage>
</organism>
<dbReference type="PANTHER" id="PTHR16166:SF93">
    <property type="entry name" value="INTERMEMBRANE LIPID TRANSFER PROTEIN VPS13"/>
    <property type="match status" value="1"/>
</dbReference>
<name>A0AAD3CY20_9STRA</name>
<comment type="caution">
    <text evidence="6">The sequence shown here is derived from an EMBL/GenBank/DDBJ whole genome shotgun (WGS) entry which is preliminary data.</text>
</comment>
<dbReference type="InterPro" id="IPR036034">
    <property type="entry name" value="PDZ_sf"/>
</dbReference>
<feature type="coiled-coil region" evidence="3">
    <location>
        <begin position="2872"/>
        <end position="2899"/>
    </location>
</feature>
<dbReference type="Proteomes" id="UP001054902">
    <property type="component" value="Unassembled WGS sequence"/>
</dbReference>
<feature type="region of interest" description="Disordered" evidence="4">
    <location>
        <begin position="4295"/>
        <end position="4315"/>
    </location>
</feature>